<keyword evidence="6" id="KW-0969">Cilium</keyword>
<dbReference type="GO" id="GO:0044780">
    <property type="term" value="P:bacterial-type flagellum assembly"/>
    <property type="evidence" value="ECO:0007669"/>
    <property type="project" value="InterPro"/>
</dbReference>
<proteinExistence type="predicted"/>
<dbReference type="NCBIfam" id="TIGR03170">
    <property type="entry name" value="flgA_cterm"/>
    <property type="match status" value="1"/>
</dbReference>
<feature type="domain" description="SAF" evidence="5">
    <location>
        <begin position="181"/>
        <end position="243"/>
    </location>
</feature>
<evidence type="ECO:0000313" key="7">
    <source>
        <dbReference type="Proteomes" id="UP001217476"/>
    </source>
</evidence>
<feature type="signal peptide" evidence="4">
    <location>
        <begin position="1"/>
        <end position="21"/>
    </location>
</feature>
<dbReference type="EMBL" id="CP119312">
    <property type="protein sequence ID" value="WEK05548.1"/>
    <property type="molecule type" value="Genomic_DNA"/>
</dbReference>
<dbReference type="Pfam" id="PF13144">
    <property type="entry name" value="ChapFlgA"/>
    <property type="match status" value="1"/>
</dbReference>
<dbReference type="Gene3D" id="2.30.30.760">
    <property type="match status" value="1"/>
</dbReference>
<dbReference type="Proteomes" id="UP001217476">
    <property type="component" value="Chromosome"/>
</dbReference>
<evidence type="ECO:0000256" key="4">
    <source>
        <dbReference type="SAM" id="SignalP"/>
    </source>
</evidence>
<evidence type="ECO:0000256" key="3">
    <source>
        <dbReference type="ARBA" id="ARBA00022764"/>
    </source>
</evidence>
<dbReference type="CDD" id="cd11614">
    <property type="entry name" value="SAF_CpaB_FlgA_like"/>
    <property type="match status" value="1"/>
</dbReference>
<gene>
    <name evidence="6" type="primary">flgA</name>
    <name evidence="6" type="ORF">P0Y65_04635</name>
</gene>
<organism evidence="6 7">
    <name type="scientific">Candidatus Devosia phytovorans</name>
    <dbReference type="NCBI Taxonomy" id="3121372"/>
    <lineage>
        <taxon>Bacteria</taxon>
        <taxon>Pseudomonadati</taxon>
        <taxon>Pseudomonadota</taxon>
        <taxon>Alphaproteobacteria</taxon>
        <taxon>Hyphomicrobiales</taxon>
        <taxon>Devosiaceae</taxon>
        <taxon>Devosia</taxon>
    </lineage>
</organism>
<sequence>MKLRSALATLSTLLLANTAFAAPVLRSDIMVSAPLVTVGDMFEDAGTQAETALFRSPQPGTSGQVPLADVTAAMTRIGLAQFDAAGVTAIRVTRTAAVVDEAALNDLITQDLTARGIVTGDMSLDTLFTPAFTPVNAEDVANPVSVISLRYLPGNGAFTARFSIAGKAEPVDVSGTIELMVEAPHITTTLPAGALLAADNIEMRPVPLKYVENQGTVRFEDVIGKTLTRQSRQGMMLRPSDVSVPATIAKNDAVTIYFRKGLMTLSVKGQAVTSAAQGAPVQVLNLMSKRVISATAIAPGAVEVGNDPLALAGL</sequence>
<dbReference type="AlphaFoldDB" id="A0AAJ5VVA3"/>
<evidence type="ECO:0000313" key="6">
    <source>
        <dbReference type="EMBL" id="WEK05548.1"/>
    </source>
</evidence>
<dbReference type="InterPro" id="IPR039246">
    <property type="entry name" value="Flagellar_FlgA"/>
</dbReference>
<dbReference type="InterPro" id="IPR017585">
    <property type="entry name" value="SAF_FlgA"/>
</dbReference>
<keyword evidence="3" id="KW-0574">Periplasm</keyword>
<protein>
    <submittedName>
        <fullName evidence="6">Flagellar basal body P-ring formation chaperone FlgA</fullName>
    </submittedName>
</protein>
<dbReference type="PANTHER" id="PTHR36307:SF1">
    <property type="entry name" value="FLAGELLA BASAL BODY P-RING FORMATION PROTEIN FLGA"/>
    <property type="match status" value="1"/>
</dbReference>
<dbReference type="GO" id="GO:0042597">
    <property type="term" value="C:periplasmic space"/>
    <property type="evidence" value="ECO:0007669"/>
    <property type="project" value="UniProtKB-SubCell"/>
</dbReference>
<feature type="chain" id="PRO_5042579378" evidence="4">
    <location>
        <begin position="22"/>
        <end position="314"/>
    </location>
</feature>
<name>A0AAJ5VVA3_9HYPH</name>
<reference evidence="6" key="1">
    <citation type="submission" date="2023-03" db="EMBL/GenBank/DDBJ databases">
        <title>Andean soil-derived lignocellulolytic bacterial consortium as a source of novel taxa and putative plastic-active enzymes.</title>
        <authorList>
            <person name="Diaz-Garcia L."/>
            <person name="Chuvochina M."/>
            <person name="Feuerriegel G."/>
            <person name="Bunk B."/>
            <person name="Sproer C."/>
            <person name="Streit W.R."/>
            <person name="Rodriguez L.M."/>
            <person name="Overmann J."/>
            <person name="Jimenez D.J."/>
        </authorList>
    </citation>
    <scope>NUCLEOTIDE SEQUENCE</scope>
    <source>
        <strain evidence="6">MAG 4196</strain>
    </source>
</reference>
<dbReference type="PANTHER" id="PTHR36307">
    <property type="entry name" value="FLAGELLA BASAL BODY P-RING FORMATION PROTEIN FLGA"/>
    <property type="match status" value="1"/>
</dbReference>
<evidence type="ECO:0000256" key="2">
    <source>
        <dbReference type="ARBA" id="ARBA00022729"/>
    </source>
</evidence>
<dbReference type="SMART" id="SM00858">
    <property type="entry name" value="SAF"/>
    <property type="match status" value="1"/>
</dbReference>
<accession>A0AAJ5VVA3</accession>
<dbReference type="InterPro" id="IPR013974">
    <property type="entry name" value="SAF"/>
</dbReference>
<keyword evidence="6" id="KW-0966">Cell projection</keyword>
<evidence type="ECO:0000256" key="1">
    <source>
        <dbReference type="ARBA" id="ARBA00004418"/>
    </source>
</evidence>
<keyword evidence="2 4" id="KW-0732">Signal</keyword>
<evidence type="ECO:0000259" key="5">
    <source>
        <dbReference type="SMART" id="SM00858"/>
    </source>
</evidence>
<keyword evidence="6" id="KW-0282">Flagellum</keyword>
<comment type="subcellular location">
    <subcellularLocation>
        <location evidence="1">Periplasm</location>
    </subcellularLocation>
</comment>